<gene>
    <name evidence="9" type="ORF">EGW08_001335</name>
</gene>
<dbReference type="SUPFAM" id="SSF49313">
    <property type="entry name" value="Cadherin-like"/>
    <property type="match status" value="2"/>
</dbReference>
<proteinExistence type="predicted"/>
<dbReference type="SMART" id="SM00112">
    <property type="entry name" value="CA"/>
    <property type="match status" value="2"/>
</dbReference>
<feature type="region of interest" description="Disordered" evidence="6">
    <location>
        <begin position="509"/>
        <end position="576"/>
    </location>
</feature>
<protein>
    <recommendedName>
        <fullName evidence="8">Cadherin domain-containing protein</fullName>
    </recommendedName>
</protein>
<evidence type="ECO:0000256" key="6">
    <source>
        <dbReference type="SAM" id="MobiDB-lite"/>
    </source>
</evidence>
<dbReference type="PANTHER" id="PTHR24028">
    <property type="entry name" value="CADHERIN-87A"/>
    <property type="match status" value="1"/>
</dbReference>
<dbReference type="AlphaFoldDB" id="A0A3S1A559"/>
<dbReference type="CDD" id="cd11304">
    <property type="entry name" value="Cadherin_repeat"/>
    <property type="match status" value="2"/>
</dbReference>
<evidence type="ECO:0000256" key="7">
    <source>
        <dbReference type="SAM" id="Phobius"/>
    </source>
</evidence>
<keyword evidence="10" id="KW-1185">Reference proteome</keyword>
<feature type="domain" description="Cadherin" evidence="8">
    <location>
        <begin position="284"/>
        <end position="372"/>
    </location>
</feature>
<feature type="compositionally biased region" description="Low complexity" evidence="6">
    <location>
        <begin position="542"/>
        <end position="563"/>
    </location>
</feature>
<keyword evidence="3 7" id="KW-1133">Transmembrane helix</keyword>
<dbReference type="InterPro" id="IPR015919">
    <property type="entry name" value="Cadherin-like_sf"/>
</dbReference>
<evidence type="ECO:0000313" key="10">
    <source>
        <dbReference type="Proteomes" id="UP000271974"/>
    </source>
</evidence>
<dbReference type="GO" id="GO:0007156">
    <property type="term" value="P:homophilic cell adhesion via plasma membrane adhesion molecules"/>
    <property type="evidence" value="ECO:0007669"/>
    <property type="project" value="InterPro"/>
</dbReference>
<reference evidence="9 10" key="1">
    <citation type="submission" date="2019-01" db="EMBL/GenBank/DDBJ databases">
        <title>A draft genome assembly of the solar-powered sea slug Elysia chlorotica.</title>
        <authorList>
            <person name="Cai H."/>
            <person name="Li Q."/>
            <person name="Fang X."/>
            <person name="Li J."/>
            <person name="Curtis N.E."/>
            <person name="Altenburger A."/>
            <person name="Shibata T."/>
            <person name="Feng M."/>
            <person name="Maeda T."/>
            <person name="Schwartz J.A."/>
            <person name="Shigenobu S."/>
            <person name="Lundholm N."/>
            <person name="Nishiyama T."/>
            <person name="Yang H."/>
            <person name="Hasebe M."/>
            <person name="Li S."/>
            <person name="Pierce S.K."/>
            <person name="Wang J."/>
        </authorList>
    </citation>
    <scope>NUCLEOTIDE SEQUENCE [LARGE SCALE GENOMIC DNA]</scope>
    <source>
        <strain evidence="9">EC2010</strain>
        <tissue evidence="9">Whole organism of an adult</tissue>
    </source>
</reference>
<sequence length="722" mass="81466">MSKDFLLIKENLPAGLKLSKQERPCRMSKDFLLIKENLPAGSTLMELPTELGETWSITESDARGYLRLNTSEDGSVRIYFLKVADLEQIANGLNNWEEHLSFRVQCKQGGHHYKYRKLVIFEDVNEHPPQFDNRRSYNITITEATTIGSPVFSLHHLATDPDMSRSIVDYELKPFIGSQVDGRKHFSISQNKAHIVLTQAVDYDIISRSGPTHFGLNISATDRGEPGPLTAYKSLVITVTDADDQTPAFVYPDCHKTNGHCSKPYYQAAVKCGYVGPLCLYPGQISAEDRDTQNYTIRYSIDRVDPGKFEDKFVIAEETGEIRVVKPSCALQSTEILLTIRATEESDLQHSETATVQVDLVSNTPLGRTPHNSLDIPDRMHSLVLHGDQPLLDRNYRDSTLNIFPFLTFLILFTSFIVFGACVTIVAVRLSRTKRKREEEARESSSDSFKQTNDLEVEGIKCSICQSHECEGHTDGVTCFRACAPTFSYDTELSEPDLDITERFHHENSFDHSTAQSKRSHQMKPTALPVPCTRREARKAANTETTSTVVSSTSVSTNSSNRSTGERRASESKRTSLKAGKIPITFVPTAITARNGHYRSGLFVNRGDSVVSDSQSSHQISSNFLGLSMGKEQNICNKPTSTNATPRVKRNETKEKEKKATDCNNDESKTQQDKTEDRTMRERLRNRLNKILPQFLRDENPRVRFEDKNIWAFEEETHPVIY</sequence>
<keyword evidence="5" id="KW-0106">Calcium</keyword>
<dbReference type="PROSITE" id="PS50268">
    <property type="entry name" value="CADHERIN_2"/>
    <property type="match status" value="2"/>
</dbReference>
<dbReference type="Pfam" id="PF00028">
    <property type="entry name" value="Cadherin"/>
    <property type="match status" value="1"/>
</dbReference>
<comment type="caution">
    <text evidence="9">The sequence shown here is derived from an EMBL/GenBank/DDBJ whole genome shotgun (WGS) entry which is preliminary data.</text>
</comment>
<evidence type="ECO:0000256" key="3">
    <source>
        <dbReference type="ARBA" id="ARBA00022989"/>
    </source>
</evidence>
<feature type="region of interest" description="Disordered" evidence="6">
    <location>
        <begin position="633"/>
        <end position="679"/>
    </location>
</feature>
<dbReference type="Proteomes" id="UP000271974">
    <property type="component" value="Unassembled WGS sequence"/>
</dbReference>
<evidence type="ECO:0000256" key="5">
    <source>
        <dbReference type="PROSITE-ProRule" id="PRU00043"/>
    </source>
</evidence>
<keyword evidence="7" id="KW-0472">Membrane</keyword>
<dbReference type="Gene3D" id="2.60.40.60">
    <property type="entry name" value="Cadherins"/>
    <property type="match status" value="2"/>
</dbReference>
<dbReference type="OrthoDB" id="6096059at2759"/>
<dbReference type="PANTHER" id="PTHR24028:SF146">
    <property type="entry name" value="CADHERIN 96CB, ISOFORM D-RELATED"/>
    <property type="match status" value="1"/>
</dbReference>
<evidence type="ECO:0000256" key="1">
    <source>
        <dbReference type="ARBA" id="ARBA00004167"/>
    </source>
</evidence>
<evidence type="ECO:0000256" key="4">
    <source>
        <dbReference type="ARBA" id="ARBA00023180"/>
    </source>
</evidence>
<feature type="transmembrane region" description="Helical" evidence="7">
    <location>
        <begin position="403"/>
        <end position="428"/>
    </location>
</feature>
<dbReference type="GO" id="GO:0005886">
    <property type="term" value="C:plasma membrane"/>
    <property type="evidence" value="ECO:0007669"/>
    <property type="project" value="TreeGrafter"/>
</dbReference>
<dbReference type="InterPro" id="IPR050174">
    <property type="entry name" value="Protocadherin/Cadherin-CA"/>
</dbReference>
<feature type="domain" description="Cadherin" evidence="8">
    <location>
        <begin position="133"/>
        <end position="249"/>
    </location>
</feature>
<comment type="subcellular location">
    <subcellularLocation>
        <location evidence="1">Membrane</location>
        <topology evidence="1">Single-pass membrane protein</topology>
    </subcellularLocation>
</comment>
<evidence type="ECO:0000256" key="2">
    <source>
        <dbReference type="ARBA" id="ARBA00022692"/>
    </source>
</evidence>
<feature type="compositionally biased region" description="Basic and acidic residues" evidence="6">
    <location>
        <begin position="564"/>
        <end position="574"/>
    </location>
</feature>
<dbReference type="InterPro" id="IPR002126">
    <property type="entry name" value="Cadherin-like_dom"/>
</dbReference>
<dbReference type="EMBL" id="RQTK01000022">
    <property type="protein sequence ID" value="RUS90938.1"/>
    <property type="molecule type" value="Genomic_DNA"/>
</dbReference>
<accession>A0A3S1A559</accession>
<name>A0A3S1A559_ELYCH</name>
<dbReference type="STRING" id="188477.A0A3S1A559"/>
<keyword evidence="4" id="KW-0325">Glycoprotein</keyword>
<evidence type="ECO:0000259" key="8">
    <source>
        <dbReference type="PROSITE" id="PS50268"/>
    </source>
</evidence>
<feature type="compositionally biased region" description="Polar residues" evidence="6">
    <location>
        <begin position="634"/>
        <end position="645"/>
    </location>
</feature>
<organism evidence="9 10">
    <name type="scientific">Elysia chlorotica</name>
    <name type="common">Eastern emerald elysia</name>
    <name type="synonym">Sea slug</name>
    <dbReference type="NCBI Taxonomy" id="188477"/>
    <lineage>
        <taxon>Eukaryota</taxon>
        <taxon>Metazoa</taxon>
        <taxon>Spiralia</taxon>
        <taxon>Lophotrochozoa</taxon>
        <taxon>Mollusca</taxon>
        <taxon>Gastropoda</taxon>
        <taxon>Heterobranchia</taxon>
        <taxon>Euthyneura</taxon>
        <taxon>Panpulmonata</taxon>
        <taxon>Sacoglossa</taxon>
        <taxon>Placobranchoidea</taxon>
        <taxon>Plakobranchidae</taxon>
        <taxon>Elysia</taxon>
    </lineage>
</organism>
<keyword evidence="2 7" id="KW-0812">Transmembrane</keyword>
<dbReference type="GO" id="GO:0005509">
    <property type="term" value="F:calcium ion binding"/>
    <property type="evidence" value="ECO:0007669"/>
    <property type="project" value="UniProtKB-UniRule"/>
</dbReference>
<evidence type="ECO:0000313" key="9">
    <source>
        <dbReference type="EMBL" id="RUS90938.1"/>
    </source>
</evidence>
<feature type="compositionally biased region" description="Basic and acidic residues" evidence="6">
    <location>
        <begin position="649"/>
        <end position="679"/>
    </location>
</feature>